<sequence length="90" mass="9861">MGFLVRGAIAVGNVHRTDSNILGTGYQEAVKGEKAACNPQIVLTDSAKQELDRLISDPNCPRYAIFAQNELGQILLDSIYPYADYMPSRS</sequence>
<reference evidence="1" key="2">
    <citation type="journal article" date="2014" name="ISME J.">
        <title>Microbial stratification in low pH oxic and suboxic macroscopic growths along an acid mine drainage.</title>
        <authorList>
            <person name="Mendez-Garcia C."/>
            <person name="Mesa V."/>
            <person name="Sprenger R.R."/>
            <person name="Richter M."/>
            <person name="Diez M.S."/>
            <person name="Solano J."/>
            <person name="Bargiela R."/>
            <person name="Golyshina O.V."/>
            <person name="Manteca A."/>
            <person name="Ramos J.L."/>
            <person name="Gallego J.R."/>
            <person name="Llorente I."/>
            <person name="Martins Dos Santos V.A."/>
            <person name="Jensen O.N."/>
            <person name="Pelaez A.I."/>
            <person name="Sanchez J."/>
            <person name="Ferrer M."/>
        </authorList>
    </citation>
    <scope>NUCLEOTIDE SEQUENCE</scope>
</reference>
<gene>
    <name evidence="1" type="ORF">B1A_02847</name>
</gene>
<feature type="non-terminal residue" evidence="1">
    <location>
        <position position="90"/>
    </location>
</feature>
<comment type="caution">
    <text evidence="1">The sequence shown here is derived from an EMBL/GenBank/DDBJ whole genome shotgun (WGS) entry which is preliminary data.</text>
</comment>
<reference evidence="1" key="1">
    <citation type="submission" date="2013-08" db="EMBL/GenBank/DDBJ databases">
        <authorList>
            <person name="Mendez C."/>
            <person name="Richter M."/>
            <person name="Ferrer M."/>
            <person name="Sanchez J."/>
        </authorList>
    </citation>
    <scope>NUCLEOTIDE SEQUENCE</scope>
</reference>
<protein>
    <submittedName>
        <fullName evidence="1">Uncharacterized protein</fullName>
    </submittedName>
</protein>
<accession>T1BXI4</accession>
<evidence type="ECO:0000313" key="1">
    <source>
        <dbReference type="EMBL" id="EQD77661.1"/>
    </source>
</evidence>
<dbReference type="AlphaFoldDB" id="T1BXI4"/>
<name>T1BXI4_9ZZZZ</name>
<organism evidence="1">
    <name type="scientific">mine drainage metagenome</name>
    <dbReference type="NCBI Taxonomy" id="410659"/>
    <lineage>
        <taxon>unclassified sequences</taxon>
        <taxon>metagenomes</taxon>
        <taxon>ecological metagenomes</taxon>
    </lineage>
</organism>
<dbReference type="EMBL" id="AUZX01002097">
    <property type="protein sequence ID" value="EQD77661.1"/>
    <property type="molecule type" value="Genomic_DNA"/>
</dbReference>
<proteinExistence type="predicted"/>